<dbReference type="SUPFAM" id="SSF53335">
    <property type="entry name" value="S-adenosyl-L-methionine-dependent methyltransferases"/>
    <property type="match status" value="1"/>
</dbReference>
<organism evidence="1 2">
    <name type="scientific">Aureococcus anophagefferens</name>
    <name type="common">Harmful bloom alga</name>
    <dbReference type="NCBI Taxonomy" id="44056"/>
    <lineage>
        <taxon>Eukaryota</taxon>
        <taxon>Sar</taxon>
        <taxon>Stramenopiles</taxon>
        <taxon>Ochrophyta</taxon>
        <taxon>Pelagophyceae</taxon>
        <taxon>Pelagomonadales</taxon>
        <taxon>Pelagomonadaceae</taxon>
        <taxon>Aureococcus</taxon>
    </lineage>
</organism>
<dbReference type="InterPro" id="IPR029063">
    <property type="entry name" value="SAM-dependent_MTases_sf"/>
</dbReference>
<sequence>MAHYANLGAQIIPLFPPPSPAGRVLDAGTLESISKLTAEMGDAQHLFDGEDACALAYVAKVAAGHTTLPEARQYWARPSPFLRASPPPLDVAMDRTLLILYLKRRFGYGSFLEIGCRSDANFSRVPFVDKVGVDPVAGGNVRATSDEFFATCGRTFDLIFVDGLHESAQVVRDAANALRILNPGGTLLFHDCKPLLPPEGAFPMAPGTVYWNGTVWQAIAHLRTAPDIDVVTADFDWGVGIVRRAPNSSPIALRVPFGQLTWSDYEANWRAYLRPSTMVEVDAFLTATAPRRR</sequence>
<dbReference type="Gene3D" id="3.40.50.150">
    <property type="entry name" value="Vaccinia Virus protein VP39"/>
    <property type="match status" value="1"/>
</dbReference>
<evidence type="ECO:0000313" key="1">
    <source>
        <dbReference type="EMBL" id="KAK7248647.1"/>
    </source>
</evidence>
<keyword evidence="2" id="KW-1185">Reference proteome</keyword>
<comment type="caution">
    <text evidence="1">The sequence shown here is derived from an EMBL/GenBank/DDBJ whole genome shotgun (WGS) entry which is preliminary data.</text>
</comment>
<dbReference type="Pfam" id="PF13578">
    <property type="entry name" value="Methyltransf_24"/>
    <property type="match status" value="1"/>
</dbReference>
<evidence type="ECO:0008006" key="3">
    <source>
        <dbReference type="Google" id="ProtNLM"/>
    </source>
</evidence>
<evidence type="ECO:0000313" key="2">
    <source>
        <dbReference type="Proteomes" id="UP001363151"/>
    </source>
</evidence>
<accession>A0ABR1G6N0</accession>
<gene>
    <name evidence="1" type="ORF">SO694_00040020</name>
</gene>
<dbReference type="EMBL" id="JBBJCI010000087">
    <property type="protein sequence ID" value="KAK7248647.1"/>
    <property type="molecule type" value="Genomic_DNA"/>
</dbReference>
<name>A0ABR1G6N0_AURAN</name>
<dbReference type="Proteomes" id="UP001363151">
    <property type="component" value="Unassembled WGS sequence"/>
</dbReference>
<proteinExistence type="predicted"/>
<reference evidence="1 2" key="1">
    <citation type="submission" date="2024-03" db="EMBL/GenBank/DDBJ databases">
        <title>Aureococcus anophagefferens CCMP1851 and Kratosvirus quantuckense: Draft genome of a second virus-susceptible host strain in the model system.</title>
        <authorList>
            <person name="Chase E."/>
            <person name="Truchon A.R."/>
            <person name="Schepens W."/>
            <person name="Wilhelm S.W."/>
        </authorList>
    </citation>
    <scope>NUCLEOTIDE SEQUENCE [LARGE SCALE GENOMIC DNA]</scope>
    <source>
        <strain evidence="1 2">CCMP1851</strain>
    </source>
</reference>
<protein>
    <recommendedName>
        <fullName evidence="3">Class I SAM-dependent methyltransferase</fullName>
    </recommendedName>
</protein>